<dbReference type="AlphaFoldDB" id="A0A2B7ZS54"/>
<dbReference type="InterPro" id="IPR036864">
    <property type="entry name" value="Zn2-C6_fun-type_DNA-bd_sf"/>
</dbReference>
<feature type="region of interest" description="Disordered" evidence="10">
    <location>
        <begin position="365"/>
        <end position="398"/>
    </location>
</feature>
<dbReference type="InterPro" id="IPR007074">
    <property type="entry name" value="LicD/FKTN/FKRP_NTP_transf"/>
</dbReference>
<dbReference type="SMART" id="SM00906">
    <property type="entry name" value="Fungal_trans"/>
    <property type="match status" value="1"/>
</dbReference>
<sequence>METDSSGASEDPEEKYFHESTFHYHYDGRFASETIPEDQRIPHLRALVKTYLSTMIDIGAETWIMHGTLLGWWWNHQILPWDTDIDAQVSEGTMHFLAKYYNMTEYHFKLHGVRGGRTYLLEINPHFVNRTTDDWMNVIDARWIDTSSGLFVDITSVRKDFEARKKGHLGALMCKDRHRYLEQDIFPLRDSYFEDMPAKIPYDYTKLLADEYGPSSLTNTDFNKYRILVLYTISTTMEPSSITSDASALPPSAHSGVPPPQASLLTANSPTLPNPVLSRSTPADVSSTHSIQPHPRSCITCRRRKVRCNKIHPCSNCNKANIECVFPGPGRAPRKPKNRPDSELLARLRRLEGVVKSLGAEVNDDNQLDFEPNLSSQGGETKDLKRSSHQVDTDLLKHPDPRNLAQREVEQEFGRLVIGDGKSRYVEEMRDILGASSDEEEDYSSPESHGLRSTHPQNHDGFLFGFSSLAQSLREIHPSPNQMLVLWDIYLENVAPLLPIFHKPTLRKCFFRASDSLDSLNKNTEAAIFSVYYAAITSMNSSQCLSLLGEDRHIMLSRSRVAMEQAMARANLLSSQSIVLLQSVVLFLLCVRRQDDSRYAWSMVAIVVRLAQGLGVHRDGSTFALQPFETEMRRRLWWNICLLDFQVAEDHGCDPFIYEPFYDTRIPLNINDDDICQESTETPEERVECTESTFSLIRCEIVAAARRLSYIAPSSACSKTSTDISLEHREEQILELSKRLEERYVQHCAMTTPILWACATISRLAISRLWLTIHQPMSRLGGKGMAFADDKHHRLFLTSIEVLEFSCLLQTNENTMKWSWLFRTHMQWNSIAFLLSELCVRPICPAVDRAWNAVNSVYEIWNLHERKGTVWRAINKLMKRAVKFREIQLRQLETQFGGKGGRVYDGKTLDSIDDPLHTRAKGRSQYRSPALQAQGGINKVSEFPSRINMELNEMFYSPSDIQMSTTSIQQSIQPPLTPVPFSGGGDVVSHSSTVGIPLWLQRLPQGNDSMSPVPDSTSLSSVHEPSWDDWDEVVREFQMDIAEGVETDNTHDRDWFE</sequence>
<evidence type="ECO:0000256" key="2">
    <source>
        <dbReference type="ARBA" id="ARBA00018346"/>
    </source>
</evidence>
<dbReference type="InterPro" id="IPR001138">
    <property type="entry name" value="Zn2Cys6_DnaBD"/>
</dbReference>
<dbReference type="Gene3D" id="4.10.240.10">
    <property type="entry name" value="Zn(2)-C6 fungal-type DNA-binding domain"/>
    <property type="match status" value="1"/>
</dbReference>
<dbReference type="GO" id="GO:0003677">
    <property type="term" value="F:DNA binding"/>
    <property type="evidence" value="ECO:0007669"/>
    <property type="project" value="UniProtKB-KW"/>
</dbReference>
<dbReference type="Pfam" id="PF04991">
    <property type="entry name" value="LicD"/>
    <property type="match status" value="1"/>
</dbReference>
<dbReference type="GO" id="GO:0000981">
    <property type="term" value="F:DNA-binding transcription factor activity, RNA polymerase II-specific"/>
    <property type="evidence" value="ECO:0007669"/>
    <property type="project" value="InterPro"/>
</dbReference>
<protein>
    <recommendedName>
        <fullName evidence="2">C6 finger domain transcription factor nscR</fullName>
    </recommendedName>
    <alternativeName>
        <fullName evidence="8">Neosartiricin B biosynthesis protein R</fullName>
    </alternativeName>
</protein>
<dbReference type="InterPro" id="IPR050613">
    <property type="entry name" value="Sec_Metabolite_Reg"/>
</dbReference>
<dbReference type="GO" id="GO:0006351">
    <property type="term" value="P:DNA-templated transcription"/>
    <property type="evidence" value="ECO:0007669"/>
    <property type="project" value="InterPro"/>
</dbReference>
<evidence type="ECO:0000313" key="12">
    <source>
        <dbReference type="EMBL" id="PGH35832.1"/>
    </source>
</evidence>
<dbReference type="STRING" id="73230.A0A2B7ZS54"/>
<comment type="function">
    <text evidence="9">Transcription factor that specifically regulates the neosartoricin B biosynthesis gene cluster.</text>
</comment>
<keyword evidence="6" id="KW-0804">Transcription</keyword>
<evidence type="ECO:0000256" key="8">
    <source>
        <dbReference type="ARBA" id="ARBA00031692"/>
    </source>
</evidence>
<evidence type="ECO:0000256" key="7">
    <source>
        <dbReference type="ARBA" id="ARBA00023242"/>
    </source>
</evidence>
<feature type="compositionally biased region" description="Basic and acidic residues" evidence="10">
    <location>
        <begin position="380"/>
        <end position="398"/>
    </location>
</feature>
<gene>
    <name evidence="12" type="ORF">GX50_01290</name>
</gene>
<comment type="caution">
    <text evidence="12">The sequence shown here is derived from an EMBL/GenBank/DDBJ whole genome shotgun (WGS) entry which is preliminary data.</text>
</comment>
<evidence type="ECO:0000256" key="9">
    <source>
        <dbReference type="ARBA" id="ARBA00045154"/>
    </source>
</evidence>
<reference evidence="12 13" key="1">
    <citation type="submission" date="2017-10" db="EMBL/GenBank/DDBJ databases">
        <title>Comparative genomics in systemic dimorphic fungi from Ajellomycetaceae.</title>
        <authorList>
            <person name="Munoz J.F."/>
            <person name="Mcewen J.G."/>
            <person name="Clay O.K."/>
            <person name="Cuomo C.A."/>
        </authorList>
    </citation>
    <scope>NUCLEOTIDE SEQUENCE [LARGE SCALE GENOMIC DNA]</scope>
    <source>
        <strain evidence="12 13">UAMH4076</strain>
    </source>
</reference>
<comment type="subcellular location">
    <subcellularLocation>
        <location evidence="1">Nucleus</location>
    </subcellularLocation>
</comment>
<keyword evidence="13" id="KW-1185">Reference proteome</keyword>
<evidence type="ECO:0000313" key="13">
    <source>
        <dbReference type="Proteomes" id="UP000226031"/>
    </source>
</evidence>
<keyword evidence="3" id="KW-0479">Metal-binding</keyword>
<feature type="region of interest" description="Disordered" evidence="10">
    <location>
        <begin position="435"/>
        <end position="454"/>
    </location>
</feature>
<dbReference type="GO" id="GO:0005634">
    <property type="term" value="C:nucleus"/>
    <property type="evidence" value="ECO:0007669"/>
    <property type="project" value="UniProtKB-SubCell"/>
</dbReference>
<dbReference type="SMART" id="SM00066">
    <property type="entry name" value="GAL4"/>
    <property type="match status" value="1"/>
</dbReference>
<proteinExistence type="predicted"/>
<dbReference type="VEuPathDB" id="FungiDB:EMCG_08817"/>
<dbReference type="PANTHER" id="PTHR31001">
    <property type="entry name" value="UNCHARACTERIZED TRANSCRIPTIONAL REGULATORY PROTEIN"/>
    <property type="match status" value="1"/>
</dbReference>
<dbReference type="GO" id="GO:0009100">
    <property type="term" value="P:glycoprotein metabolic process"/>
    <property type="evidence" value="ECO:0007669"/>
    <property type="project" value="UniProtKB-ARBA"/>
</dbReference>
<evidence type="ECO:0000256" key="10">
    <source>
        <dbReference type="SAM" id="MobiDB-lite"/>
    </source>
</evidence>
<organism evidence="12 13">
    <name type="scientific">[Emmonsia] crescens</name>
    <dbReference type="NCBI Taxonomy" id="73230"/>
    <lineage>
        <taxon>Eukaryota</taxon>
        <taxon>Fungi</taxon>
        <taxon>Dikarya</taxon>
        <taxon>Ascomycota</taxon>
        <taxon>Pezizomycotina</taxon>
        <taxon>Eurotiomycetes</taxon>
        <taxon>Eurotiomycetidae</taxon>
        <taxon>Onygenales</taxon>
        <taxon>Ajellomycetaceae</taxon>
        <taxon>Emergomyces</taxon>
    </lineage>
</organism>
<name>A0A2B7ZS54_9EURO</name>
<feature type="region of interest" description="Disordered" evidence="10">
    <location>
        <begin position="241"/>
        <end position="295"/>
    </location>
</feature>
<keyword evidence="7" id="KW-0539">Nucleus</keyword>
<evidence type="ECO:0000259" key="11">
    <source>
        <dbReference type="PROSITE" id="PS50048"/>
    </source>
</evidence>
<dbReference type="SUPFAM" id="SSF57701">
    <property type="entry name" value="Zn2/Cys6 DNA-binding domain"/>
    <property type="match status" value="1"/>
</dbReference>
<keyword evidence="5" id="KW-0238">DNA-binding</keyword>
<feature type="domain" description="Zn(2)-C6 fungal-type" evidence="11">
    <location>
        <begin position="297"/>
        <end position="326"/>
    </location>
</feature>
<dbReference type="Pfam" id="PF00172">
    <property type="entry name" value="Zn_clus"/>
    <property type="match status" value="1"/>
</dbReference>
<dbReference type="PROSITE" id="PS50048">
    <property type="entry name" value="ZN2_CY6_FUNGAL_2"/>
    <property type="match status" value="1"/>
</dbReference>
<dbReference type="EMBL" id="PDND01000015">
    <property type="protein sequence ID" value="PGH35832.1"/>
    <property type="molecule type" value="Genomic_DNA"/>
</dbReference>
<dbReference type="VEuPathDB" id="FungiDB:EMCG_00785"/>
<evidence type="ECO:0000256" key="5">
    <source>
        <dbReference type="ARBA" id="ARBA00023125"/>
    </source>
</evidence>
<dbReference type="CDD" id="cd12148">
    <property type="entry name" value="fungal_TF_MHR"/>
    <property type="match status" value="1"/>
</dbReference>
<evidence type="ECO:0000256" key="4">
    <source>
        <dbReference type="ARBA" id="ARBA00023015"/>
    </source>
</evidence>
<dbReference type="PROSITE" id="PS00463">
    <property type="entry name" value="ZN2_CY6_FUNGAL_1"/>
    <property type="match status" value="1"/>
</dbReference>
<dbReference type="Pfam" id="PF04082">
    <property type="entry name" value="Fungal_trans"/>
    <property type="match status" value="1"/>
</dbReference>
<dbReference type="CDD" id="cd00067">
    <property type="entry name" value="GAL4"/>
    <property type="match status" value="1"/>
</dbReference>
<dbReference type="InterPro" id="IPR007219">
    <property type="entry name" value="XnlR_reg_dom"/>
</dbReference>
<feature type="compositionally biased region" description="Polar residues" evidence="10">
    <location>
        <begin position="263"/>
        <end position="291"/>
    </location>
</feature>
<dbReference type="GO" id="GO:0008270">
    <property type="term" value="F:zinc ion binding"/>
    <property type="evidence" value="ECO:0007669"/>
    <property type="project" value="InterPro"/>
</dbReference>
<dbReference type="Proteomes" id="UP000226031">
    <property type="component" value="Unassembled WGS sequence"/>
</dbReference>
<keyword evidence="4" id="KW-0805">Transcription regulation</keyword>
<evidence type="ECO:0000256" key="3">
    <source>
        <dbReference type="ARBA" id="ARBA00022723"/>
    </source>
</evidence>
<evidence type="ECO:0000256" key="1">
    <source>
        <dbReference type="ARBA" id="ARBA00004123"/>
    </source>
</evidence>
<accession>A0A2B7ZS54</accession>
<evidence type="ECO:0000256" key="6">
    <source>
        <dbReference type="ARBA" id="ARBA00023163"/>
    </source>
</evidence>
<dbReference type="PANTHER" id="PTHR31001:SF50">
    <property type="entry name" value="ZN(II)2CYS6 TRANSCRIPTION FACTOR (EUROFUNG)"/>
    <property type="match status" value="1"/>
</dbReference>